<proteinExistence type="predicted"/>
<dbReference type="AlphaFoldDB" id="A0A4S1C9T4"/>
<dbReference type="InterPro" id="IPR009061">
    <property type="entry name" value="DNA-bd_dom_put_sf"/>
</dbReference>
<dbReference type="EMBL" id="SRSC01000006">
    <property type="protein sequence ID" value="TGU70025.1"/>
    <property type="molecule type" value="Genomic_DNA"/>
</dbReference>
<name>A0A4S1C9T4_9BACT</name>
<dbReference type="RefSeq" id="WP_135872944.1">
    <property type="nucleotide sequence ID" value="NZ_SRSC01000006.1"/>
</dbReference>
<dbReference type="Proteomes" id="UP000306416">
    <property type="component" value="Unassembled WGS sequence"/>
</dbReference>
<evidence type="ECO:0000313" key="2">
    <source>
        <dbReference type="Proteomes" id="UP000306416"/>
    </source>
</evidence>
<dbReference type="SUPFAM" id="SSF46955">
    <property type="entry name" value="Putative DNA-binding domain"/>
    <property type="match status" value="1"/>
</dbReference>
<accession>A0A4S1C9T4</accession>
<protein>
    <submittedName>
        <fullName evidence="1">MerR family transcriptional regulator</fullName>
    </submittedName>
</protein>
<keyword evidence="2" id="KW-1185">Reference proteome</keyword>
<evidence type="ECO:0000313" key="1">
    <source>
        <dbReference type="EMBL" id="TGU70025.1"/>
    </source>
</evidence>
<gene>
    <name evidence="1" type="ORF">E4633_19675</name>
</gene>
<dbReference type="Gene3D" id="1.10.1660.10">
    <property type="match status" value="1"/>
</dbReference>
<reference evidence="1 2" key="1">
    <citation type="submission" date="2019-04" db="EMBL/GenBank/DDBJ databases">
        <title>Geobacter oryzae sp. nov., ferric-reducing bacteria isolated from paddy soil.</title>
        <authorList>
            <person name="Xu Z."/>
            <person name="Masuda Y."/>
            <person name="Itoh H."/>
            <person name="Senoo K."/>
        </authorList>
    </citation>
    <scope>NUCLEOTIDE SEQUENCE [LARGE SCALE GENOMIC DNA]</scope>
    <source>
        <strain evidence="1 2">Red111</strain>
    </source>
</reference>
<organism evidence="1 2">
    <name type="scientific">Geomonas terrae</name>
    <dbReference type="NCBI Taxonomy" id="2562681"/>
    <lineage>
        <taxon>Bacteria</taxon>
        <taxon>Pseudomonadati</taxon>
        <taxon>Thermodesulfobacteriota</taxon>
        <taxon>Desulfuromonadia</taxon>
        <taxon>Geobacterales</taxon>
        <taxon>Geobacteraceae</taxon>
        <taxon>Geomonas</taxon>
    </lineage>
</organism>
<comment type="caution">
    <text evidence="1">The sequence shown here is derived from an EMBL/GenBank/DDBJ whole genome shotgun (WGS) entry which is preliminary data.</text>
</comment>
<sequence>MLASKTWFTVTQACEHFGVEEERLKVWIDEGVIRTEEEGGKIVRVNGDDIELKVAELTGI</sequence>